<organism evidence="4 5">
    <name type="scientific">Capsella rubella</name>
    <dbReference type="NCBI Taxonomy" id="81985"/>
    <lineage>
        <taxon>Eukaryota</taxon>
        <taxon>Viridiplantae</taxon>
        <taxon>Streptophyta</taxon>
        <taxon>Embryophyta</taxon>
        <taxon>Tracheophyta</taxon>
        <taxon>Spermatophyta</taxon>
        <taxon>Magnoliopsida</taxon>
        <taxon>eudicotyledons</taxon>
        <taxon>Gunneridae</taxon>
        <taxon>Pentapetalae</taxon>
        <taxon>rosids</taxon>
        <taxon>malvids</taxon>
        <taxon>Brassicales</taxon>
        <taxon>Brassicaceae</taxon>
        <taxon>Camelineae</taxon>
        <taxon>Capsella</taxon>
    </lineage>
</organism>
<dbReference type="KEGG" id="crb:17889074"/>
<dbReference type="PROSITE" id="PS51375">
    <property type="entry name" value="PPR"/>
    <property type="match status" value="2"/>
</dbReference>
<dbReference type="PANTHER" id="PTHR47874:SF1">
    <property type="entry name" value="OS05G0407900 PROTEIN"/>
    <property type="match status" value="1"/>
</dbReference>
<evidence type="ECO:0000313" key="4">
    <source>
        <dbReference type="EMBL" id="EOA27032.1"/>
    </source>
</evidence>
<feature type="repeat" description="PPR" evidence="3">
    <location>
        <begin position="185"/>
        <end position="219"/>
    </location>
</feature>
<evidence type="ECO:0000256" key="3">
    <source>
        <dbReference type="PROSITE-ProRule" id="PRU00708"/>
    </source>
</evidence>
<dbReference type="InterPro" id="IPR002885">
    <property type="entry name" value="PPR_rpt"/>
</dbReference>
<dbReference type="NCBIfam" id="TIGR00756">
    <property type="entry name" value="PPR"/>
    <property type="match status" value="1"/>
</dbReference>
<evidence type="ECO:0000313" key="5">
    <source>
        <dbReference type="Proteomes" id="UP000029121"/>
    </source>
</evidence>
<keyword evidence="2" id="KW-0677">Repeat</keyword>
<dbReference type="Proteomes" id="UP000029121">
    <property type="component" value="Unassembled WGS sequence"/>
</dbReference>
<reference evidence="5" key="1">
    <citation type="journal article" date="2013" name="Nat. Genet.">
        <title>The Capsella rubella genome and the genomic consequences of rapid mating system evolution.</title>
        <authorList>
            <person name="Slotte T."/>
            <person name="Hazzouri K.M."/>
            <person name="Agren J.A."/>
            <person name="Koenig D."/>
            <person name="Maumus F."/>
            <person name="Guo Y.L."/>
            <person name="Steige K."/>
            <person name="Platts A.E."/>
            <person name="Escobar J.S."/>
            <person name="Newman L.K."/>
            <person name="Wang W."/>
            <person name="Mandakova T."/>
            <person name="Vello E."/>
            <person name="Smith L.M."/>
            <person name="Henz S.R."/>
            <person name="Steffen J."/>
            <person name="Takuno S."/>
            <person name="Brandvain Y."/>
            <person name="Coop G."/>
            <person name="Andolfatto P."/>
            <person name="Hu T.T."/>
            <person name="Blanchette M."/>
            <person name="Clark R.M."/>
            <person name="Quesneville H."/>
            <person name="Nordborg M."/>
            <person name="Gaut B.S."/>
            <person name="Lysak M.A."/>
            <person name="Jenkins J."/>
            <person name="Grimwood J."/>
            <person name="Chapman J."/>
            <person name="Prochnik S."/>
            <person name="Shu S."/>
            <person name="Rokhsar D."/>
            <person name="Schmutz J."/>
            <person name="Weigel D."/>
            <person name="Wright S.I."/>
        </authorList>
    </citation>
    <scope>NUCLEOTIDE SEQUENCE [LARGE SCALE GENOMIC DNA]</scope>
    <source>
        <strain evidence="5">cv. Monte Gargano</strain>
    </source>
</reference>
<dbReference type="GO" id="GO:0003729">
    <property type="term" value="F:mRNA binding"/>
    <property type="evidence" value="ECO:0007669"/>
    <property type="project" value="InterPro"/>
</dbReference>
<feature type="repeat" description="PPR" evidence="3">
    <location>
        <begin position="220"/>
        <end position="254"/>
    </location>
</feature>
<name>R0FVS9_9BRAS</name>
<evidence type="ECO:0008006" key="6">
    <source>
        <dbReference type="Google" id="ProtNLM"/>
    </source>
</evidence>
<dbReference type="AlphaFoldDB" id="R0FVS9"/>
<dbReference type="InterPro" id="IPR011990">
    <property type="entry name" value="TPR-like_helical_dom_sf"/>
</dbReference>
<evidence type="ECO:0000256" key="1">
    <source>
        <dbReference type="ARBA" id="ARBA00007626"/>
    </source>
</evidence>
<accession>R0FVS9</accession>
<keyword evidence="5" id="KW-1185">Reference proteome</keyword>
<gene>
    <name evidence="4" type="ORF">CARUB_v10023129mg</name>
</gene>
<comment type="similarity">
    <text evidence="1">Belongs to the PPR family. P subfamily.</text>
</comment>
<sequence length="473" mass="54364">MKKRIWRISLISQISDLLCLSRGSSSTLKTLTPFSFTLFRSPIHPPFHHSGKSLFSQVPGLKTQLLRHSDKVATVLEANQIQGAAFVELLRQLRPWPVLSQVVFDWRRNKALCDGVPMTADEYAKGITISGRLKNVDMALSLFNESAKTTSVYNALMGAYMWNGLADHCKQLFLDFSAQEDSTPSVSTYNILISLYGRLVMVDRMEAVFLQLIQLKILPNSSTYNNLIAGYIYAWSWDKMEATFQIMKKNGLVKPTLATYLLMLRGYANSGNLVLMEEMYQAVKHHVDRNEFKLIESMICAYYRSSHKDRIRKIKTLTKLIPKKRYKPWLYVLLIQLYGQDDNLHAMENFIDQAITKGIQIETDGIMRSIVANYFRCNAVDKLAKFVQRAHSAGWKMSRSMFHGLMLMYGSQKRFKEMENVLSEMESFNISRSKKTLCILHRVYAMHGQEHKVNQVAGMVLKHGHDFPRPFVT</sequence>
<proteinExistence type="inferred from homology"/>
<dbReference type="Gene3D" id="1.25.40.10">
    <property type="entry name" value="Tetratricopeptide repeat domain"/>
    <property type="match status" value="3"/>
</dbReference>
<dbReference type="InterPro" id="IPR044179">
    <property type="entry name" value="PPR5-like"/>
</dbReference>
<protein>
    <recommendedName>
        <fullName evidence="6">Pentacotripeptide-repeat region of PRORP domain-containing protein</fullName>
    </recommendedName>
</protein>
<dbReference type="Pfam" id="PF01535">
    <property type="entry name" value="PPR"/>
    <property type="match status" value="2"/>
</dbReference>
<dbReference type="EMBL" id="KB870808">
    <property type="protein sequence ID" value="EOA27032.1"/>
    <property type="molecule type" value="Genomic_DNA"/>
</dbReference>
<dbReference type="Pfam" id="PF13041">
    <property type="entry name" value="PPR_2"/>
    <property type="match status" value="1"/>
</dbReference>
<evidence type="ECO:0000256" key="2">
    <source>
        <dbReference type="ARBA" id="ARBA00022737"/>
    </source>
</evidence>
<dbReference type="eggNOG" id="KOG4197">
    <property type="taxonomic scope" value="Eukaryota"/>
</dbReference>
<dbReference type="PANTHER" id="PTHR47874">
    <property type="entry name" value="EXPRESSED PROTEIN"/>
    <property type="match status" value="1"/>
</dbReference>
<dbReference type="OrthoDB" id="185373at2759"/>